<protein>
    <submittedName>
        <fullName evidence="2">TIGR03750 family conjugal transfer protein</fullName>
    </submittedName>
</protein>
<dbReference type="InterPro" id="IPR021877">
    <property type="entry name" value="DUF3487"/>
</dbReference>
<evidence type="ECO:0000313" key="2">
    <source>
        <dbReference type="EMBL" id="HAN29251.1"/>
    </source>
</evidence>
<reference evidence="2 3" key="1">
    <citation type="journal article" date="2018" name="Nat. Biotechnol.">
        <title>A standardized bacterial taxonomy based on genome phylogeny substantially revises the tree of life.</title>
        <authorList>
            <person name="Parks D.H."/>
            <person name="Chuvochina M."/>
            <person name="Waite D.W."/>
            <person name="Rinke C."/>
            <person name="Skarshewski A."/>
            <person name="Chaumeil P.A."/>
            <person name="Hugenholtz P."/>
        </authorList>
    </citation>
    <scope>NUCLEOTIDE SEQUENCE [LARGE SCALE GENOMIC DNA]</scope>
    <source>
        <strain evidence="2">UBA9158</strain>
    </source>
</reference>
<feature type="non-terminal residue" evidence="2">
    <location>
        <position position="1"/>
    </location>
</feature>
<keyword evidence="1" id="KW-0472">Membrane</keyword>
<keyword evidence="1" id="KW-0812">Transmembrane</keyword>
<evidence type="ECO:0000313" key="3">
    <source>
        <dbReference type="Proteomes" id="UP000259273"/>
    </source>
</evidence>
<dbReference type="AlphaFoldDB" id="A0A3C1KRP3"/>
<gene>
    <name evidence="2" type="ORF">DCP75_16325</name>
</gene>
<name>A0A3C1KRP3_9GAMM</name>
<proteinExistence type="predicted"/>
<keyword evidence="1" id="KW-1133">Transmembrane helix</keyword>
<comment type="caution">
    <text evidence="2">The sequence shown here is derived from an EMBL/GenBank/DDBJ whole genome shotgun (WGS) entry which is preliminary data.</text>
</comment>
<sequence>IDFLPDRLNEEPVVFLAMTNSEIKFAALACFAFWLPLTTLAGALVGQALLGVALSLAGVFASLWMIGKRLRVLKRGRPRQFHVMAIRAGLQDWGLLPQTLIRESRTWDIHRWRTP</sequence>
<dbReference type="Pfam" id="PF11990">
    <property type="entry name" value="DUF3487"/>
    <property type="match status" value="1"/>
</dbReference>
<feature type="transmembrane region" description="Helical" evidence="1">
    <location>
        <begin position="49"/>
        <end position="67"/>
    </location>
</feature>
<organism evidence="2 3">
    <name type="scientific">Haliea salexigens</name>
    <dbReference type="NCBI Taxonomy" id="287487"/>
    <lineage>
        <taxon>Bacteria</taxon>
        <taxon>Pseudomonadati</taxon>
        <taxon>Pseudomonadota</taxon>
        <taxon>Gammaproteobacteria</taxon>
        <taxon>Cellvibrionales</taxon>
        <taxon>Halieaceae</taxon>
        <taxon>Haliea</taxon>
    </lineage>
</organism>
<accession>A0A3C1KRP3</accession>
<dbReference type="EMBL" id="DMND01000219">
    <property type="protein sequence ID" value="HAN29251.1"/>
    <property type="molecule type" value="Genomic_DNA"/>
</dbReference>
<evidence type="ECO:0000256" key="1">
    <source>
        <dbReference type="SAM" id="Phobius"/>
    </source>
</evidence>
<dbReference type="Proteomes" id="UP000259273">
    <property type="component" value="Unassembled WGS sequence"/>
</dbReference>
<dbReference type="NCBIfam" id="TIGR03750">
    <property type="entry name" value="conj_TIGR03750"/>
    <property type="match status" value="1"/>
</dbReference>
<dbReference type="STRING" id="1121937.GCA_000423125_03576"/>